<dbReference type="InterPro" id="IPR036575">
    <property type="entry name" value="TFIIS_cen_dom_sf"/>
</dbReference>
<sequence>MAHLEDLNAAGMRLERLHTDRHYTAILQVLDRLASARVCLGDLRQTAIARCVSGLERGCADASVRAKARSLLRSWNRVCALACDPEAEGQSSPETKRNKWLPDGLCHTVGHNRTACDGDESKGGGCADFGDESCARLTIDASSQSLHQHLRDVYTDQNLSVPTTGGDNAETTNLTVCELSGGNWLMATVSENVISCAQSGNVHSCTQALKADTVTSKVNVTQCNRAETDPHANELPENVNIKPTQACSVQAVREKGIQLLYKGLLGIDTRSAAPSGSCKPFCSSANNIAECRELSQESTATLDSQSLSGDVKSCVVHGSASERRTGPHSPDSSVLETEPSEEESKGDKTHLIELAKEIERAIFGLHPSVDKKYRACLRSKIANLRHPQNGELAGRVRAGAVSPARFAAMTPEEMACSELRHLRNSYQQAALREHQLPHRPGGTPTDRVRCRRCGKFNCSVSVVCRGTLFIPGWVRGDSPDEQLMTFLTCEECGEKWYNAGWMVT</sequence>
<dbReference type="SMART" id="SM00510">
    <property type="entry name" value="TFS2M"/>
    <property type="match status" value="1"/>
</dbReference>
<evidence type="ECO:0000313" key="4">
    <source>
        <dbReference type="RefSeq" id="XP_032812326.1"/>
    </source>
</evidence>
<evidence type="ECO:0000259" key="2">
    <source>
        <dbReference type="PROSITE" id="PS51321"/>
    </source>
</evidence>
<feature type="domain" description="TFIIS central" evidence="2">
    <location>
        <begin position="252"/>
        <end position="442"/>
    </location>
</feature>
<dbReference type="Gene3D" id="2.20.25.10">
    <property type="match status" value="1"/>
</dbReference>
<dbReference type="GO" id="GO:0006351">
    <property type="term" value="P:DNA-templated transcription"/>
    <property type="evidence" value="ECO:0007669"/>
    <property type="project" value="InterPro"/>
</dbReference>
<dbReference type="InterPro" id="IPR003618">
    <property type="entry name" value="TFIIS_cen_dom"/>
</dbReference>
<dbReference type="PANTHER" id="PTHR11477:SF7">
    <property type="entry name" value="TRANSCRIPTION ELONGATION FACTOR A N-TERMINAL AND CENTRAL DOMAIN-CONTAINING PROTEIN"/>
    <property type="match status" value="1"/>
</dbReference>
<reference evidence="4" key="1">
    <citation type="submission" date="2025-08" db="UniProtKB">
        <authorList>
            <consortium name="RefSeq"/>
        </authorList>
    </citation>
    <scope>IDENTIFICATION</scope>
    <source>
        <tissue evidence="4">Sperm</tissue>
    </source>
</reference>
<dbReference type="KEGG" id="pmrn:116943526"/>
<dbReference type="PROSITE" id="PS51321">
    <property type="entry name" value="TFIIS_CENTRAL"/>
    <property type="match status" value="1"/>
</dbReference>
<dbReference type="SUPFAM" id="SSF47676">
    <property type="entry name" value="Conserved domain common to transcription factors TFIIS, elongin A, CRSP70"/>
    <property type="match status" value="1"/>
</dbReference>
<keyword evidence="3" id="KW-1185">Reference proteome</keyword>
<dbReference type="InterPro" id="IPR035441">
    <property type="entry name" value="TFIIS/LEDGF_dom_sf"/>
</dbReference>
<dbReference type="SUPFAM" id="SSF46942">
    <property type="entry name" value="Elongation factor TFIIS domain 2"/>
    <property type="match status" value="1"/>
</dbReference>
<dbReference type="AlphaFoldDB" id="A0AAJ7T8N7"/>
<dbReference type="RefSeq" id="XP_032812326.1">
    <property type="nucleotide sequence ID" value="XM_032956435.1"/>
</dbReference>
<evidence type="ECO:0000313" key="3">
    <source>
        <dbReference type="Proteomes" id="UP001318040"/>
    </source>
</evidence>
<dbReference type="Pfam" id="PF07500">
    <property type="entry name" value="TFIIS_M"/>
    <property type="match status" value="1"/>
</dbReference>
<accession>A0AAJ7T8N7</accession>
<organism evidence="3 4">
    <name type="scientific">Petromyzon marinus</name>
    <name type="common">Sea lamprey</name>
    <dbReference type="NCBI Taxonomy" id="7757"/>
    <lineage>
        <taxon>Eukaryota</taxon>
        <taxon>Metazoa</taxon>
        <taxon>Chordata</taxon>
        <taxon>Craniata</taxon>
        <taxon>Vertebrata</taxon>
        <taxon>Cyclostomata</taxon>
        <taxon>Hyperoartia</taxon>
        <taxon>Petromyzontiformes</taxon>
        <taxon>Petromyzontidae</taxon>
        <taxon>Petromyzon</taxon>
    </lineage>
</organism>
<dbReference type="Proteomes" id="UP001318040">
    <property type="component" value="Chromosome 18"/>
</dbReference>
<dbReference type="Gene3D" id="1.10.472.30">
    <property type="entry name" value="Transcription elongation factor S-II, central domain"/>
    <property type="match status" value="1"/>
</dbReference>
<evidence type="ECO:0000256" key="1">
    <source>
        <dbReference type="SAM" id="MobiDB-lite"/>
    </source>
</evidence>
<protein>
    <submittedName>
        <fullName evidence="4">Uncharacterized protein LOC116943526</fullName>
    </submittedName>
</protein>
<dbReference type="PANTHER" id="PTHR11477">
    <property type="entry name" value="TRANSCRIPTION FACTOR S-II ZINC FINGER DOMAIN-CONTAINING PROTEIN"/>
    <property type="match status" value="1"/>
</dbReference>
<gene>
    <name evidence="4" type="primary">LOC116943526</name>
</gene>
<dbReference type="GO" id="GO:0005634">
    <property type="term" value="C:nucleus"/>
    <property type="evidence" value="ECO:0007669"/>
    <property type="project" value="TreeGrafter"/>
</dbReference>
<feature type="region of interest" description="Disordered" evidence="1">
    <location>
        <begin position="313"/>
        <end position="348"/>
    </location>
</feature>
<name>A0AAJ7T8N7_PETMA</name>
<dbReference type="Gene3D" id="1.20.930.10">
    <property type="entry name" value="Conserved domain common to transcription factors TFIIS, elongin A, CRSP70"/>
    <property type="match status" value="1"/>
</dbReference>
<proteinExistence type="predicted"/>